<gene>
    <name evidence="2" type="ordered locus">MTR_4g029050</name>
</gene>
<evidence type="ECO:0000256" key="1">
    <source>
        <dbReference type="SAM" id="MobiDB-lite"/>
    </source>
</evidence>
<reference evidence="2 4" key="2">
    <citation type="journal article" date="2014" name="BMC Genomics">
        <title>An improved genome release (version Mt4.0) for the model legume Medicago truncatula.</title>
        <authorList>
            <person name="Tang H."/>
            <person name="Krishnakumar V."/>
            <person name="Bidwell S."/>
            <person name="Rosen B."/>
            <person name="Chan A."/>
            <person name="Zhou S."/>
            <person name="Gentzbittel L."/>
            <person name="Childs K.L."/>
            <person name="Yandell M."/>
            <person name="Gundlach H."/>
            <person name="Mayer K.F."/>
            <person name="Schwartz D.C."/>
            <person name="Town C.D."/>
        </authorList>
    </citation>
    <scope>GENOME REANNOTATION</scope>
    <source>
        <strain evidence="2">A17</strain>
        <strain evidence="3 4">cv. Jemalong A17</strain>
    </source>
</reference>
<keyword evidence="4" id="KW-1185">Reference proteome</keyword>
<dbReference type="AlphaFoldDB" id="A0A072UTK0"/>
<evidence type="ECO:0000313" key="4">
    <source>
        <dbReference type="Proteomes" id="UP000002051"/>
    </source>
</evidence>
<feature type="compositionally biased region" description="Polar residues" evidence="1">
    <location>
        <begin position="24"/>
        <end position="40"/>
    </location>
</feature>
<feature type="region of interest" description="Disordered" evidence="1">
    <location>
        <begin position="1"/>
        <end position="41"/>
    </location>
</feature>
<dbReference type="EMBL" id="CM001220">
    <property type="protein sequence ID" value="KEH29215.1"/>
    <property type="molecule type" value="Genomic_DNA"/>
</dbReference>
<evidence type="ECO:0000313" key="3">
    <source>
        <dbReference type="EnsemblPlants" id="KEH29215"/>
    </source>
</evidence>
<dbReference type="Proteomes" id="UP000002051">
    <property type="component" value="Chromosome 4"/>
</dbReference>
<evidence type="ECO:0000313" key="2">
    <source>
        <dbReference type="EMBL" id="KEH29215.1"/>
    </source>
</evidence>
<reference evidence="2 4" key="1">
    <citation type="journal article" date="2011" name="Nature">
        <title>The Medicago genome provides insight into the evolution of rhizobial symbioses.</title>
        <authorList>
            <person name="Young N.D."/>
            <person name="Debelle F."/>
            <person name="Oldroyd G.E."/>
            <person name="Geurts R."/>
            <person name="Cannon S.B."/>
            <person name="Udvardi M.K."/>
            <person name="Benedito V.A."/>
            <person name="Mayer K.F."/>
            <person name="Gouzy J."/>
            <person name="Schoof H."/>
            <person name="Van de Peer Y."/>
            <person name="Proost S."/>
            <person name="Cook D.R."/>
            <person name="Meyers B.C."/>
            <person name="Spannagl M."/>
            <person name="Cheung F."/>
            <person name="De Mita S."/>
            <person name="Krishnakumar V."/>
            <person name="Gundlach H."/>
            <person name="Zhou S."/>
            <person name="Mudge J."/>
            <person name="Bharti A.K."/>
            <person name="Murray J.D."/>
            <person name="Naoumkina M.A."/>
            <person name="Rosen B."/>
            <person name="Silverstein K.A."/>
            <person name="Tang H."/>
            <person name="Rombauts S."/>
            <person name="Zhao P.X."/>
            <person name="Zhou P."/>
            <person name="Barbe V."/>
            <person name="Bardou P."/>
            <person name="Bechner M."/>
            <person name="Bellec A."/>
            <person name="Berger A."/>
            <person name="Berges H."/>
            <person name="Bidwell S."/>
            <person name="Bisseling T."/>
            <person name="Choisne N."/>
            <person name="Couloux A."/>
            <person name="Denny R."/>
            <person name="Deshpande S."/>
            <person name="Dai X."/>
            <person name="Doyle J.J."/>
            <person name="Dudez A.M."/>
            <person name="Farmer A.D."/>
            <person name="Fouteau S."/>
            <person name="Franken C."/>
            <person name="Gibelin C."/>
            <person name="Gish J."/>
            <person name="Goldstein S."/>
            <person name="Gonzalez A.J."/>
            <person name="Green P.J."/>
            <person name="Hallab A."/>
            <person name="Hartog M."/>
            <person name="Hua A."/>
            <person name="Humphray S.J."/>
            <person name="Jeong D.H."/>
            <person name="Jing Y."/>
            <person name="Jocker A."/>
            <person name="Kenton S.M."/>
            <person name="Kim D.J."/>
            <person name="Klee K."/>
            <person name="Lai H."/>
            <person name="Lang C."/>
            <person name="Lin S."/>
            <person name="Macmil S.L."/>
            <person name="Magdelenat G."/>
            <person name="Matthews L."/>
            <person name="McCorrison J."/>
            <person name="Monaghan E.L."/>
            <person name="Mun J.H."/>
            <person name="Najar F.Z."/>
            <person name="Nicholson C."/>
            <person name="Noirot C."/>
            <person name="O'Bleness M."/>
            <person name="Paule C.R."/>
            <person name="Poulain J."/>
            <person name="Prion F."/>
            <person name="Qin B."/>
            <person name="Qu C."/>
            <person name="Retzel E.F."/>
            <person name="Riddle C."/>
            <person name="Sallet E."/>
            <person name="Samain S."/>
            <person name="Samson N."/>
            <person name="Sanders I."/>
            <person name="Saurat O."/>
            <person name="Scarpelli C."/>
            <person name="Schiex T."/>
            <person name="Segurens B."/>
            <person name="Severin A.J."/>
            <person name="Sherrier D.J."/>
            <person name="Shi R."/>
            <person name="Sims S."/>
            <person name="Singer S.R."/>
            <person name="Sinharoy S."/>
            <person name="Sterck L."/>
            <person name="Viollet A."/>
            <person name="Wang B.B."/>
            <person name="Wang K."/>
            <person name="Wang M."/>
            <person name="Wang X."/>
            <person name="Warfsmann J."/>
            <person name="Weissenbach J."/>
            <person name="White D.D."/>
            <person name="White J.D."/>
            <person name="Wiley G.B."/>
            <person name="Wincker P."/>
            <person name="Xing Y."/>
            <person name="Yang L."/>
            <person name="Yao Z."/>
            <person name="Ying F."/>
            <person name="Zhai J."/>
            <person name="Zhou L."/>
            <person name="Zuber A."/>
            <person name="Denarie J."/>
            <person name="Dixon R.A."/>
            <person name="May G.D."/>
            <person name="Schwartz D.C."/>
            <person name="Rogers J."/>
            <person name="Quetier F."/>
            <person name="Town C.D."/>
            <person name="Roe B.A."/>
        </authorList>
    </citation>
    <scope>NUCLEOTIDE SEQUENCE [LARGE SCALE GENOMIC DNA]</scope>
    <source>
        <strain evidence="2">A17</strain>
        <strain evidence="3 4">cv. Jemalong A17</strain>
    </source>
</reference>
<organism evidence="2 4">
    <name type="scientific">Medicago truncatula</name>
    <name type="common">Barrel medic</name>
    <name type="synonym">Medicago tribuloides</name>
    <dbReference type="NCBI Taxonomy" id="3880"/>
    <lineage>
        <taxon>Eukaryota</taxon>
        <taxon>Viridiplantae</taxon>
        <taxon>Streptophyta</taxon>
        <taxon>Embryophyta</taxon>
        <taxon>Tracheophyta</taxon>
        <taxon>Spermatophyta</taxon>
        <taxon>Magnoliopsida</taxon>
        <taxon>eudicotyledons</taxon>
        <taxon>Gunneridae</taxon>
        <taxon>Pentapetalae</taxon>
        <taxon>rosids</taxon>
        <taxon>fabids</taxon>
        <taxon>Fabales</taxon>
        <taxon>Fabaceae</taxon>
        <taxon>Papilionoideae</taxon>
        <taxon>50 kb inversion clade</taxon>
        <taxon>NPAAA clade</taxon>
        <taxon>Hologalegina</taxon>
        <taxon>IRL clade</taxon>
        <taxon>Trifolieae</taxon>
        <taxon>Medicago</taxon>
    </lineage>
</organism>
<sequence>MEQSIVLKLGARSSTRHSFKTRTDNQLNKGTGTLNQWSNHWDTEPMVKPLNHWSKRMKKSD</sequence>
<dbReference type="HOGENOM" id="CLU_2926074_0_0_1"/>
<name>A0A072UTK0_MEDTR</name>
<protein>
    <submittedName>
        <fullName evidence="2 3">Uncharacterized protein</fullName>
    </submittedName>
</protein>
<accession>A0A072UTK0</accession>
<dbReference type="EnsemblPlants" id="KEH29215">
    <property type="protein sequence ID" value="KEH29215"/>
    <property type="gene ID" value="MTR_4g029050"/>
</dbReference>
<proteinExistence type="predicted"/>
<reference evidence="3" key="3">
    <citation type="submission" date="2015-04" db="UniProtKB">
        <authorList>
            <consortium name="EnsemblPlants"/>
        </authorList>
    </citation>
    <scope>IDENTIFICATION</scope>
    <source>
        <strain evidence="3">cv. Jemalong A17</strain>
    </source>
</reference>